<dbReference type="InterPro" id="IPR052944">
    <property type="entry name" value="Sporulation_related"/>
</dbReference>
<dbReference type="PANTHER" id="PTHR37507">
    <property type="entry name" value="SPORULATION PROTEIN YDCC"/>
    <property type="match status" value="1"/>
</dbReference>
<dbReference type="eggNOG" id="COG2834">
    <property type="taxonomic scope" value="Bacteria"/>
</dbReference>
<dbReference type="PROSITE" id="PS51257">
    <property type="entry name" value="PROKAR_LIPOPROTEIN"/>
    <property type="match status" value="1"/>
</dbReference>
<dbReference type="RefSeq" id="WP_034626676.1">
    <property type="nucleotide sequence ID" value="NZ_JRJU01000004.1"/>
</dbReference>
<proteinExistence type="predicted"/>
<feature type="chain" id="PRO_5039207095" description="MucB/RseB N-terminal domain-containing protein" evidence="1">
    <location>
        <begin position="24"/>
        <end position="355"/>
    </location>
</feature>
<dbReference type="PANTHER" id="PTHR37507:SF2">
    <property type="entry name" value="SPORULATION PROTEIN YDCC"/>
    <property type="match status" value="1"/>
</dbReference>
<dbReference type="Proteomes" id="UP000030832">
    <property type="component" value="Unassembled WGS sequence"/>
</dbReference>
<dbReference type="STRING" id="333138.LQ50_05190"/>
<dbReference type="Gene3D" id="2.50.20.10">
    <property type="entry name" value="Lipoprotein localisation LolA/LolB/LppX"/>
    <property type="match status" value="1"/>
</dbReference>
<keyword evidence="3" id="KW-1185">Reference proteome</keyword>
<evidence type="ECO:0000256" key="1">
    <source>
        <dbReference type="SAM" id="SignalP"/>
    </source>
</evidence>
<dbReference type="EMBL" id="JRJU01000004">
    <property type="protein sequence ID" value="KHF41158.1"/>
    <property type="molecule type" value="Genomic_DNA"/>
</dbReference>
<gene>
    <name evidence="2" type="ORF">LQ50_05190</name>
</gene>
<dbReference type="OrthoDB" id="2389132at2"/>
<evidence type="ECO:0000313" key="2">
    <source>
        <dbReference type="EMBL" id="KHF41158.1"/>
    </source>
</evidence>
<feature type="signal peptide" evidence="1">
    <location>
        <begin position="1"/>
        <end position="23"/>
    </location>
</feature>
<keyword evidence="1" id="KW-0732">Signal</keyword>
<evidence type="ECO:0008006" key="4">
    <source>
        <dbReference type="Google" id="ProtNLM"/>
    </source>
</evidence>
<dbReference type="SUPFAM" id="SSF89392">
    <property type="entry name" value="Prokaryotic lipoproteins and lipoprotein localization factors"/>
    <property type="match status" value="1"/>
</dbReference>
<dbReference type="AlphaFoldDB" id="A0A0B0IEY7"/>
<sequence>MKRLIGYLMLLLIGTGCSGQVTASSDEIISNVLASNKDIGSVYSEGEMLLYIDDELTEQVTFEEYVSSEGQRKIITSDAITNQQSMAVNDGETMVIYEQGSDTAHSIDVAGLDLPTSFTQKEQVTAMIENMKDTHSFEIKGEEEVLGFDTYHLLLKANAPSSIIGDMELWVDQKTWFVIKSKTISGETRSEMQYEYIDFSPTFPVDTFTLDLPDSVTIQPLEGGNQAQQGTIAEAEEALETPFYVVDQENVSIREIEVYSFGGEVNRNEVTIYYSIDDDPAFLLSVFPTPEGPGMSLGNSGEESVRGHAIEYMEEIRSIMWDEDGLRYSIIIENPDVSFEKALEAANQMTLSSEE</sequence>
<accession>A0A0B0IEY7</accession>
<protein>
    <recommendedName>
        <fullName evidence="4">MucB/RseB N-terminal domain-containing protein</fullName>
    </recommendedName>
</protein>
<reference evidence="2 3" key="1">
    <citation type="submission" date="2014-09" db="EMBL/GenBank/DDBJ databases">
        <title>Genome sequencing and annotation of Bacillus Okhensis strain Kh10-101T.</title>
        <authorList>
            <person name="Prakash J.S."/>
        </authorList>
    </citation>
    <scope>NUCLEOTIDE SEQUENCE [LARGE SCALE GENOMIC DNA]</scope>
    <source>
        <strain evidence="3">Kh10-101T</strain>
    </source>
</reference>
<name>A0A0B0IEY7_9BACI</name>
<evidence type="ECO:0000313" key="3">
    <source>
        <dbReference type="Proteomes" id="UP000030832"/>
    </source>
</evidence>
<dbReference type="InterPro" id="IPR029046">
    <property type="entry name" value="LolA/LolB/LppX"/>
</dbReference>
<organism evidence="2 3">
    <name type="scientific">Halalkalibacter okhensis</name>
    <dbReference type="NCBI Taxonomy" id="333138"/>
    <lineage>
        <taxon>Bacteria</taxon>
        <taxon>Bacillati</taxon>
        <taxon>Bacillota</taxon>
        <taxon>Bacilli</taxon>
        <taxon>Bacillales</taxon>
        <taxon>Bacillaceae</taxon>
        <taxon>Halalkalibacter</taxon>
    </lineage>
</organism>
<comment type="caution">
    <text evidence="2">The sequence shown here is derived from an EMBL/GenBank/DDBJ whole genome shotgun (WGS) entry which is preliminary data.</text>
</comment>